<dbReference type="Proteomes" id="UP000246145">
    <property type="component" value="Unassembled WGS sequence"/>
</dbReference>
<proteinExistence type="predicted"/>
<keyword evidence="2" id="KW-1185">Reference proteome</keyword>
<reference evidence="1 2" key="1">
    <citation type="submission" date="2018-04" db="EMBL/GenBank/DDBJ databases">
        <title>Genomic Encyclopedia of Type Strains, Phase IV (KMG-IV): sequencing the most valuable type-strain genomes for metagenomic binning, comparative biology and taxonomic classification.</title>
        <authorList>
            <person name="Goeker M."/>
        </authorList>
    </citation>
    <scope>NUCLEOTIDE SEQUENCE [LARGE SCALE GENOMIC DNA]</scope>
    <source>
        <strain evidence="1 2">DSM 10065</strain>
    </source>
</reference>
<evidence type="ECO:0000313" key="1">
    <source>
        <dbReference type="EMBL" id="PVY68908.1"/>
    </source>
</evidence>
<gene>
    <name evidence="1" type="ORF">C7440_1322</name>
</gene>
<dbReference type="AlphaFoldDB" id="A0A2U1CSP8"/>
<protein>
    <submittedName>
        <fullName evidence="1">Uncharacterized protein</fullName>
    </submittedName>
</protein>
<dbReference type="RefSeq" id="WP_116517856.1">
    <property type="nucleotide sequence ID" value="NZ_JACCEX010000008.1"/>
</dbReference>
<sequence>MSGWYILPNGNIRHVDGLEIQPELDWFPTNESLLAYMEGQRAAGCSEAQIARRVMSLAVECEEWVKENLG</sequence>
<organism evidence="1 2">
    <name type="scientific">Pusillimonas noertemannii</name>
    <dbReference type="NCBI Taxonomy" id="305977"/>
    <lineage>
        <taxon>Bacteria</taxon>
        <taxon>Pseudomonadati</taxon>
        <taxon>Pseudomonadota</taxon>
        <taxon>Betaproteobacteria</taxon>
        <taxon>Burkholderiales</taxon>
        <taxon>Alcaligenaceae</taxon>
        <taxon>Pusillimonas</taxon>
    </lineage>
</organism>
<dbReference type="EMBL" id="QEKO01000001">
    <property type="protein sequence ID" value="PVY68908.1"/>
    <property type="molecule type" value="Genomic_DNA"/>
</dbReference>
<accession>A0A2U1CSP8</accession>
<name>A0A2U1CSP8_9BURK</name>
<comment type="caution">
    <text evidence="1">The sequence shown here is derived from an EMBL/GenBank/DDBJ whole genome shotgun (WGS) entry which is preliminary data.</text>
</comment>
<dbReference type="STRING" id="1231391.GCA_000308195_03499"/>
<evidence type="ECO:0000313" key="2">
    <source>
        <dbReference type="Proteomes" id="UP000246145"/>
    </source>
</evidence>
<dbReference type="OrthoDB" id="8686846at2"/>